<dbReference type="Gene3D" id="3.60.10.10">
    <property type="entry name" value="Endonuclease/exonuclease/phosphatase"/>
    <property type="match status" value="1"/>
</dbReference>
<gene>
    <name evidence="1" type="ORF">DIZ78_05495</name>
</gene>
<sequence>MAYWSHKRHETEAWEYFTAEIGCDVLLSQESYPNLDILNSEQLVWNEIGDSRPWGSGVYSKNHKIKEYTFKNNFFGAVTAAEIEINPDLKLIVISLYGLMEKISNVVYAIPNLHRIFSDLTGILESRNSKHRVIIGGDLNASKQIDKQQTGNSHQVLFDRLNEFGLVNCFDNYFSDFVQTHRHSRSNKPWQNDYFFISKRLEKHLVDCTVVDNDKVRKLSDHNPVIIEFEF</sequence>
<name>A0A370DPV0_9GAMM</name>
<dbReference type="AlphaFoldDB" id="A0A370DPV0"/>
<proteinExistence type="predicted"/>
<evidence type="ECO:0000313" key="1">
    <source>
        <dbReference type="EMBL" id="RDH86961.1"/>
    </source>
</evidence>
<accession>A0A370DPV0</accession>
<dbReference type="InterPro" id="IPR036691">
    <property type="entry name" value="Endo/exonu/phosph_ase_sf"/>
</dbReference>
<comment type="caution">
    <text evidence="1">The sequence shown here is derived from an EMBL/GenBank/DDBJ whole genome shotgun (WGS) entry which is preliminary data.</text>
</comment>
<reference evidence="1 2" key="1">
    <citation type="journal article" date="2018" name="ISME J.">
        <title>Endosymbiont genomes yield clues of tubeworm success.</title>
        <authorList>
            <person name="Li Y."/>
            <person name="Liles M.R."/>
            <person name="Halanych K.M."/>
        </authorList>
    </citation>
    <scope>NUCLEOTIDE SEQUENCE [LARGE SCALE GENOMIC DNA]</scope>
    <source>
        <strain evidence="1">A1462</strain>
    </source>
</reference>
<evidence type="ECO:0008006" key="3">
    <source>
        <dbReference type="Google" id="ProtNLM"/>
    </source>
</evidence>
<dbReference type="SUPFAM" id="SSF56219">
    <property type="entry name" value="DNase I-like"/>
    <property type="match status" value="1"/>
</dbReference>
<dbReference type="Proteomes" id="UP000254771">
    <property type="component" value="Unassembled WGS sequence"/>
</dbReference>
<dbReference type="GO" id="GO:0003824">
    <property type="term" value="F:catalytic activity"/>
    <property type="evidence" value="ECO:0007669"/>
    <property type="project" value="InterPro"/>
</dbReference>
<protein>
    <recommendedName>
        <fullName evidence="3">Endonuclease/exonuclease/phosphatase domain-containing protein</fullName>
    </recommendedName>
</protein>
<keyword evidence="2" id="KW-1185">Reference proteome</keyword>
<evidence type="ECO:0000313" key="2">
    <source>
        <dbReference type="Proteomes" id="UP000254771"/>
    </source>
</evidence>
<organism evidence="1 2">
    <name type="scientific">endosymbiont of Escarpia spicata</name>
    <dbReference type="NCBI Taxonomy" id="2200908"/>
    <lineage>
        <taxon>Bacteria</taxon>
        <taxon>Pseudomonadati</taxon>
        <taxon>Pseudomonadota</taxon>
        <taxon>Gammaproteobacteria</taxon>
        <taxon>sulfur-oxidizing symbionts</taxon>
    </lineage>
</organism>
<dbReference type="EMBL" id="QFXE01000007">
    <property type="protein sequence ID" value="RDH86961.1"/>
    <property type="molecule type" value="Genomic_DNA"/>
</dbReference>